<dbReference type="PANTHER" id="PTHR11921">
    <property type="entry name" value="SUCCINATE DEHYDROGENASE IRON-SULFUR PROTEIN"/>
    <property type="match status" value="1"/>
</dbReference>
<dbReference type="EC" id="1.3.5.1" evidence="11"/>
<dbReference type="PROSITE" id="PS51379">
    <property type="entry name" value="4FE4S_FER_2"/>
    <property type="match status" value="1"/>
</dbReference>
<dbReference type="InterPro" id="IPR006058">
    <property type="entry name" value="2Fe2S_fd_BS"/>
</dbReference>
<dbReference type="PROSITE" id="PS51085">
    <property type="entry name" value="2FE2S_FER_2"/>
    <property type="match status" value="1"/>
</dbReference>
<dbReference type="Pfam" id="PF13085">
    <property type="entry name" value="Fer2_3"/>
    <property type="match status" value="1"/>
</dbReference>
<evidence type="ECO:0000256" key="3">
    <source>
        <dbReference type="ARBA" id="ARBA00022485"/>
    </source>
</evidence>
<dbReference type="InterPro" id="IPR036010">
    <property type="entry name" value="2Fe-2S_ferredoxin-like_sf"/>
</dbReference>
<dbReference type="InterPro" id="IPR025192">
    <property type="entry name" value="Succ_DH/fum_Rdtase_N"/>
</dbReference>
<keyword evidence="9 11" id="KW-0411">Iron-sulfur</keyword>
<name>A0ABX2RBP2_9THEO</name>
<dbReference type="SUPFAM" id="SSF46548">
    <property type="entry name" value="alpha-helical ferredoxin"/>
    <property type="match status" value="1"/>
</dbReference>
<comment type="caution">
    <text evidence="14">The sequence shown here is derived from an EMBL/GenBank/DDBJ whole genome shotgun (WGS) entry which is preliminary data.</text>
</comment>
<comment type="pathway">
    <text evidence="1">Carbohydrate metabolism; tricarboxylic acid cycle.</text>
</comment>
<keyword evidence="6 11" id="KW-0479">Metal-binding</keyword>
<dbReference type="Pfam" id="PF13183">
    <property type="entry name" value="Fer4_8"/>
    <property type="match status" value="1"/>
</dbReference>
<evidence type="ECO:0000256" key="4">
    <source>
        <dbReference type="ARBA" id="ARBA00022532"/>
    </source>
</evidence>
<evidence type="ECO:0000256" key="7">
    <source>
        <dbReference type="ARBA" id="ARBA00023002"/>
    </source>
</evidence>
<protein>
    <recommendedName>
        <fullName evidence="11">Fumarate reductase iron-sulfur subunit</fullName>
        <ecNumber evidence="11">1.3.5.1</ecNumber>
    </recommendedName>
</protein>
<keyword evidence="3 11" id="KW-0004">4Fe-4S</keyword>
<evidence type="ECO:0000256" key="8">
    <source>
        <dbReference type="ARBA" id="ARBA00023004"/>
    </source>
</evidence>
<evidence type="ECO:0000256" key="6">
    <source>
        <dbReference type="ARBA" id="ARBA00022723"/>
    </source>
</evidence>
<dbReference type="EMBL" id="JACCBS010000002">
    <property type="protein sequence ID" value="NYE57536.1"/>
    <property type="molecule type" value="Genomic_DNA"/>
</dbReference>
<evidence type="ECO:0000313" key="14">
    <source>
        <dbReference type="EMBL" id="NYE57536.1"/>
    </source>
</evidence>
<dbReference type="Gene3D" id="1.10.1060.10">
    <property type="entry name" value="Alpha-helical ferredoxin"/>
    <property type="match status" value="1"/>
</dbReference>
<dbReference type="NCBIfam" id="TIGR00384">
    <property type="entry name" value="dhsB"/>
    <property type="match status" value="1"/>
</dbReference>
<keyword evidence="15" id="KW-1185">Reference proteome</keyword>
<dbReference type="InterPro" id="IPR017896">
    <property type="entry name" value="4Fe4S_Fe-S-bd"/>
</dbReference>
<keyword evidence="4" id="KW-0816">Tricarboxylic acid cycle</keyword>
<evidence type="ECO:0000256" key="2">
    <source>
        <dbReference type="ARBA" id="ARBA00009433"/>
    </source>
</evidence>
<dbReference type="CDD" id="cd00207">
    <property type="entry name" value="fer2"/>
    <property type="match status" value="1"/>
</dbReference>
<reference evidence="14 15" key="1">
    <citation type="submission" date="2020-07" db="EMBL/GenBank/DDBJ databases">
        <title>Genomic Encyclopedia of Type Strains, Phase III (KMG-III): the genomes of soil and plant-associated and newly described type strains.</title>
        <authorList>
            <person name="Whitman W."/>
        </authorList>
    </citation>
    <scope>NUCLEOTIDE SEQUENCE [LARGE SCALE GENOMIC DNA]</scope>
    <source>
        <strain evidence="14 15">DSM 11255</strain>
    </source>
</reference>
<gene>
    <name evidence="14" type="ORF">HDG70_001251</name>
</gene>
<comment type="cofactor">
    <cofactor evidence="11">
        <name>[4Fe-4S] cluster</name>
        <dbReference type="ChEBI" id="CHEBI:49883"/>
    </cofactor>
    <text evidence="11">Binds 1 [4Fe-4S] cluster.</text>
</comment>
<accession>A0ABX2RBP2</accession>
<dbReference type="InterPro" id="IPR009051">
    <property type="entry name" value="Helical_ferredxn"/>
</dbReference>
<dbReference type="InterPro" id="IPR012675">
    <property type="entry name" value="Beta-grasp_dom_sf"/>
</dbReference>
<dbReference type="Proteomes" id="UP000604066">
    <property type="component" value="Unassembled WGS sequence"/>
</dbReference>
<keyword evidence="7 14" id="KW-0560">Oxidoreductase</keyword>
<dbReference type="PROSITE" id="PS00198">
    <property type="entry name" value="4FE4S_FER_1"/>
    <property type="match status" value="1"/>
</dbReference>
<keyword evidence="5 11" id="KW-0001">2Fe-2S</keyword>
<proteinExistence type="inferred from homology"/>
<dbReference type="RefSeq" id="WP_028052922.1">
    <property type="nucleotide sequence ID" value="NZ_ATYG01000047.1"/>
</dbReference>
<organism evidence="14 15">
    <name type="scientific">Carboxydothermus ferrireducens DSM 11255</name>
    <dbReference type="NCBI Taxonomy" id="1119529"/>
    <lineage>
        <taxon>Bacteria</taxon>
        <taxon>Bacillati</taxon>
        <taxon>Bacillota</taxon>
        <taxon>Clostridia</taxon>
        <taxon>Thermoanaerobacterales</taxon>
        <taxon>Thermoanaerobacteraceae</taxon>
        <taxon>Carboxydothermus</taxon>
    </lineage>
</organism>
<comment type="cofactor">
    <cofactor evidence="11">
        <name>[3Fe-4S] cluster</name>
        <dbReference type="ChEBI" id="CHEBI:21137"/>
    </cofactor>
    <text evidence="11">Binds 1 [3Fe-4S] cluster.</text>
</comment>
<dbReference type="GO" id="GO:0008177">
    <property type="term" value="F:succinate dehydrogenase (quinone) activity"/>
    <property type="evidence" value="ECO:0007669"/>
    <property type="project" value="UniProtKB-EC"/>
</dbReference>
<evidence type="ECO:0000256" key="10">
    <source>
        <dbReference type="ARBA" id="ARBA00023291"/>
    </source>
</evidence>
<keyword evidence="10 11" id="KW-0003">3Fe-4S</keyword>
<dbReference type="InterPro" id="IPR050573">
    <property type="entry name" value="SDH/FRD_Iron-Sulfur"/>
</dbReference>
<dbReference type="PROSITE" id="PS00197">
    <property type="entry name" value="2FE2S_FER_1"/>
    <property type="match status" value="1"/>
</dbReference>
<comment type="catalytic activity">
    <reaction evidence="11">
        <text>a menaquinone + succinate = a menaquinol + fumarate</text>
        <dbReference type="Rhea" id="RHEA:27834"/>
        <dbReference type="Rhea" id="RHEA-COMP:9537"/>
        <dbReference type="Rhea" id="RHEA-COMP:9539"/>
        <dbReference type="ChEBI" id="CHEBI:16374"/>
        <dbReference type="ChEBI" id="CHEBI:18151"/>
        <dbReference type="ChEBI" id="CHEBI:29806"/>
        <dbReference type="ChEBI" id="CHEBI:30031"/>
        <dbReference type="EC" id="1.3.5.1"/>
    </reaction>
</comment>
<dbReference type="InterPro" id="IPR017900">
    <property type="entry name" value="4Fe4S_Fe_S_CS"/>
</dbReference>
<dbReference type="InterPro" id="IPR004489">
    <property type="entry name" value="Succ_DH/fum_Rdtase_Fe-S"/>
</dbReference>
<dbReference type="InterPro" id="IPR001041">
    <property type="entry name" value="2Fe-2S_ferredoxin-type"/>
</dbReference>
<dbReference type="SUPFAM" id="SSF54292">
    <property type="entry name" value="2Fe-2S ferredoxin-like"/>
    <property type="match status" value="1"/>
</dbReference>
<evidence type="ECO:0000256" key="1">
    <source>
        <dbReference type="ARBA" id="ARBA00005163"/>
    </source>
</evidence>
<evidence type="ECO:0000256" key="9">
    <source>
        <dbReference type="ARBA" id="ARBA00023014"/>
    </source>
</evidence>
<evidence type="ECO:0000313" key="15">
    <source>
        <dbReference type="Proteomes" id="UP000604066"/>
    </source>
</evidence>
<evidence type="ECO:0000256" key="11">
    <source>
        <dbReference type="RuleBase" id="RU361237"/>
    </source>
</evidence>
<evidence type="ECO:0000259" key="13">
    <source>
        <dbReference type="PROSITE" id="PS51379"/>
    </source>
</evidence>
<dbReference type="PANTHER" id="PTHR11921:SF29">
    <property type="entry name" value="SUCCINATE DEHYDROGENASE [UBIQUINONE] IRON-SULFUR SUBUNIT, MITOCHONDRIAL"/>
    <property type="match status" value="1"/>
</dbReference>
<keyword evidence="8 11" id="KW-0408">Iron</keyword>
<feature type="domain" description="2Fe-2S ferredoxin-type" evidence="12">
    <location>
        <begin position="2"/>
        <end position="96"/>
    </location>
</feature>
<feature type="domain" description="4Fe-4S ferredoxin-type" evidence="13">
    <location>
        <begin position="193"/>
        <end position="224"/>
    </location>
</feature>
<sequence>MQKVTFKIRRFDGEKSWVQEYQFPYQPGKTILWALSYIKESIDPTLTFTASCRHAVCGACAVRVNGQAVLACETLLDKMLDRWETNTLLIEPLQNFKVIRDLVVDWETKVERLARVKPWLIPRDEFSKETGCRQTPEEFKKINKNSDCILCGCCASECNKLSNNDSDFLEPFIFSKAQKFIADSRDKDPLSRISTAINNGAWKCMHCQECVTKCPKGLSPADDISFIRQFAIASGIRNNPGTRHAKSFLDDIQKTGRLNEALMFIKTEGLLGSLGSIPVALRLVRKGKLRLKHVLAKPIKEIEQVRTIIKVITKDKK</sequence>
<evidence type="ECO:0000259" key="12">
    <source>
        <dbReference type="PROSITE" id="PS51085"/>
    </source>
</evidence>
<comment type="similarity">
    <text evidence="2 11">Belongs to the succinate dehydrogenase/fumarate reductase iron-sulfur protein family.</text>
</comment>
<comment type="cofactor">
    <cofactor evidence="11">
        <name>[2Fe-2S] cluster</name>
        <dbReference type="ChEBI" id="CHEBI:190135"/>
    </cofactor>
    <text evidence="11">Binds 1 [2Fe-2S] cluster.</text>
</comment>
<dbReference type="Gene3D" id="3.10.20.30">
    <property type="match status" value="1"/>
</dbReference>
<evidence type="ECO:0000256" key="5">
    <source>
        <dbReference type="ARBA" id="ARBA00022714"/>
    </source>
</evidence>